<dbReference type="AlphaFoldDB" id="A0AAE0GX99"/>
<accession>A0AAE0GX99</accession>
<dbReference type="EMBL" id="LGRX02001581">
    <property type="protein sequence ID" value="KAK3285900.1"/>
    <property type="molecule type" value="Genomic_DNA"/>
</dbReference>
<comment type="caution">
    <text evidence="1">The sequence shown here is derived from an EMBL/GenBank/DDBJ whole genome shotgun (WGS) entry which is preliminary data.</text>
</comment>
<dbReference type="Proteomes" id="UP001190700">
    <property type="component" value="Unassembled WGS sequence"/>
</dbReference>
<keyword evidence="2" id="KW-1185">Reference proteome</keyword>
<reference evidence="1 2" key="1">
    <citation type="journal article" date="2015" name="Genome Biol. Evol.">
        <title>Comparative Genomics of a Bacterivorous Green Alga Reveals Evolutionary Causalities and Consequences of Phago-Mixotrophic Mode of Nutrition.</title>
        <authorList>
            <person name="Burns J.A."/>
            <person name="Paasch A."/>
            <person name="Narechania A."/>
            <person name="Kim E."/>
        </authorList>
    </citation>
    <scope>NUCLEOTIDE SEQUENCE [LARGE SCALE GENOMIC DNA]</scope>
    <source>
        <strain evidence="1 2">PLY_AMNH</strain>
    </source>
</reference>
<evidence type="ECO:0000313" key="1">
    <source>
        <dbReference type="EMBL" id="KAK3285900.1"/>
    </source>
</evidence>
<gene>
    <name evidence="1" type="ORF">CYMTET_6512</name>
</gene>
<sequence>MERNFTGQPPPKRIGGFDLIYDKDTMVRNSEWPSLPSGLGTNNNREKSLKRLKKMMKQQEDAGAGRK</sequence>
<evidence type="ECO:0000313" key="2">
    <source>
        <dbReference type="Proteomes" id="UP001190700"/>
    </source>
</evidence>
<proteinExistence type="predicted"/>
<name>A0AAE0GX99_9CHLO</name>
<organism evidence="1 2">
    <name type="scientific">Cymbomonas tetramitiformis</name>
    <dbReference type="NCBI Taxonomy" id="36881"/>
    <lineage>
        <taxon>Eukaryota</taxon>
        <taxon>Viridiplantae</taxon>
        <taxon>Chlorophyta</taxon>
        <taxon>Pyramimonadophyceae</taxon>
        <taxon>Pyramimonadales</taxon>
        <taxon>Pyramimonadaceae</taxon>
        <taxon>Cymbomonas</taxon>
    </lineage>
</organism>
<protein>
    <submittedName>
        <fullName evidence="1">Uncharacterized protein</fullName>
    </submittedName>
</protein>